<evidence type="ECO:0000313" key="1">
    <source>
        <dbReference type="EMBL" id="TFK65346.1"/>
    </source>
</evidence>
<sequence>MTSITRNLPPFIRDLGISIVGKKCYVSLVENLDIADVPCLKHAVSKGLGLGIVVGGSIVKLPQILLILGAHTAEGLSLTGYIFETLSYGITLAYSYTSQFPFSTYGENFFLTLQNLLISLLIVAYGSPTGGPSALSSFIQLSVLIGGLSALPFIPVDTLSKLQLFLALPLSLLSKLAQIQQNYEAKSTGQLSSFALGAQLLGCIVRVYTSLFEVGDINVAAGFLGALVLNVVLVGQVFAYYGQYPRRGQKETKGKKEKKVDAVPVTEGVQPEKIVTQQPQPIRAPVAAPVPVSAIPSAKIQAYETTRAASPVRRVATPPAQSQGANRKWARKVD</sequence>
<keyword evidence="2" id="KW-1185">Reference proteome</keyword>
<name>A0ACD3AI23_9AGAR</name>
<organism evidence="1 2">
    <name type="scientific">Pluteus cervinus</name>
    <dbReference type="NCBI Taxonomy" id="181527"/>
    <lineage>
        <taxon>Eukaryota</taxon>
        <taxon>Fungi</taxon>
        <taxon>Dikarya</taxon>
        <taxon>Basidiomycota</taxon>
        <taxon>Agaricomycotina</taxon>
        <taxon>Agaricomycetes</taxon>
        <taxon>Agaricomycetidae</taxon>
        <taxon>Agaricales</taxon>
        <taxon>Pluteineae</taxon>
        <taxon>Pluteaceae</taxon>
        <taxon>Pluteus</taxon>
    </lineage>
</organism>
<protein>
    <submittedName>
        <fullName evidence="1">Uncharacterized protein</fullName>
    </submittedName>
</protein>
<accession>A0ACD3AI23</accession>
<proteinExistence type="predicted"/>
<gene>
    <name evidence="1" type="ORF">BDN72DRAFT_845675</name>
</gene>
<dbReference type="EMBL" id="ML208440">
    <property type="protein sequence ID" value="TFK65346.1"/>
    <property type="molecule type" value="Genomic_DNA"/>
</dbReference>
<reference evidence="1 2" key="1">
    <citation type="journal article" date="2019" name="Nat. Ecol. Evol.">
        <title>Megaphylogeny resolves global patterns of mushroom evolution.</title>
        <authorList>
            <person name="Varga T."/>
            <person name="Krizsan K."/>
            <person name="Foldi C."/>
            <person name="Dima B."/>
            <person name="Sanchez-Garcia M."/>
            <person name="Sanchez-Ramirez S."/>
            <person name="Szollosi G.J."/>
            <person name="Szarkandi J.G."/>
            <person name="Papp V."/>
            <person name="Albert L."/>
            <person name="Andreopoulos W."/>
            <person name="Angelini C."/>
            <person name="Antonin V."/>
            <person name="Barry K.W."/>
            <person name="Bougher N.L."/>
            <person name="Buchanan P."/>
            <person name="Buyck B."/>
            <person name="Bense V."/>
            <person name="Catcheside P."/>
            <person name="Chovatia M."/>
            <person name="Cooper J."/>
            <person name="Damon W."/>
            <person name="Desjardin D."/>
            <person name="Finy P."/>
            <person name="Geml J."/>
            <person name="Haridas S."/>
            <person name="Hughes K."/>
            <person name="Justo A."/>
            <person name="Karasinski D."/>
            <person name="Kautmanova I."/>
            <person name="Kiss B."/>
            <person name="Kocsube S."/>
            <person name="Kotiranta H."/>
            <person name="LaButti K.M."/>
            <person name="Lechner B.E."/>
            <person name="Liimatainen K."/>
            <person name="Lipzen A."/>
            <person name="Lukacs Z."/>
            <person name="Mihaltcheva S."/>
            <person name="Morgado L.N."/>
            <person name="Niskanen T."/>
            <person name="Noordeloos M.E."/>
            <person name="Ohm R.A."/>
            <person name="Ortiz-Santana B."/>
            <person name="Ovrebo C."/>
            <person name="Racz N."/>
            <person name="Riley R."/>
            <person name="Savchenko A."/>
            <person name="Shiryaev A."/>
            <person name="Soop K."/>
            <person name="Spirin V."/>
            <person name="Szebenyi C."/>
            <person name="Tomsovsky M."/>
            <person name="Tulloss R.E."/>
            <person name="Uehling J."/>
            <person name="Grigoriev I.V."/>
            <person name="Vagvolgyi C."/>
            <person name="Papp T."/>
            <person name="Martin F.M."/>
            <person name="Miettinen O."/>
            <person name="Hibbett D.S."/>
            <person name="Nagy L.G."/>
        </authorList>
    </citation>
    <scope>NUCLEOTIDE SEQUENCE [LARGE SCALE GENOMIC DNA]</scope>
    <source>
        <strain evidence="1 2">NL-1719</strain>
    </source>
</reference>
<evidence type="ECO:0000313" key="2">
    <source>
        <dbReference type="Proteomes" id="UP000308600"/>
    </source>
</evidence>
<dbReference type="Proteomes" id="UP000308600">
    <property type="component" value="Unassembled WGS sequence"/>
</dbReference>